<dbReference type="AlphaFoldDB" id="A0A6A7B158"/>
<keyword evidence="3" id="KW-1185">Reference proteome</keyword>
<reference evidence="2" key="1">
    <citation type="submission" date="2020-01" db="EMBL/GenBank/DDBJ databases">
        <authorList>
            <consortium name="DOE Joint Genome Institute"/>
            <person name="Haridas S."/>
            <person name="Albert R."/>
            <person name="Binder M."/>
            <person name="Bloem J."/>
            <person name="Labutti K."/>
            <person name="Salamov A."/>
            <person name="Andreopoulos B."/>
            <person name="Baker S.E."/>
            <person name="Barry K."/>
            <person name="Bills G."/>
            <person name="Bluhm B.H."/>
            <person name="Cannon C."/>
            <person name="Castanera R."/>
            <person name="Culley D.E."/>
            <person name="Daum C."/>
            <person name="Ezra D."/>
            <person name="Gonzalez J.B."/>
            <person name="Henrissat B."/>
            <person name="Kuo A."/>
            <person name="Liang C."/>
            <person name="Lipzen A."/>
            <person name="Lutzoni F."/>
            <person name="Magnuson J."/>
            <person name="Mondo S."/>
            <person name="Nolan M."/>
            <person name="Ohm R."/>
            <person name="Pangilinan J."/>
            <person name="Park H.-J."/>
            <person name="Ramirez L."/>
            <person name="Alfaro M."/>
            <person name="Sun H."/>
            <person name="Tritt A."/>
            <person name="Yoshinaga Y."/>
            <person name="Zwiers L.-H."/>
            <person name="Turgeon B.G."/>
            <person name="Goodwin S.B."/>
            <person name="Spatafora J.W."/>
            <person name="Crous P.W."/>
            <person name="Grigoriev I.V."/>
        </authorList>
    </citation>
    <scope>NUCLEOTIDE SEQUENCE</scope>
    <source>
        <strain evidence="2">IPT5</strain>
    </source>
</reference>
<evidence type="ECO:0000313" key="2">
    <source>
        <dbReference type="EMBL" id="KAF2848155.1"/>
    </source>
</evidence>
<dbReference type="Proteomes" id="UP000799423">
    <property type="component" value="Unassembled WGS sequence"/>
</dbReference>
<name>A0A6A7B158_9PLEO</name>
<evidence type="ECO:0000313" key="3">
    <source>
        <dbReference type="Proteomes" id="UP000799423"/>
    </source>
</evidence>
<proteinExistence type="predicted"/>
<evidence type="ECO:0000256" key="1">
    <source>
        <dbReference type="SAM" id="SignalP"/>
    </source>
</evidence>
<feature type="signal peptide" evidence="1">
    <location>
        <begin position="1"/>
        <end position="22"/>
    </location>
</feature>
<dbReference type="OrthoDB" id="3757079at2759"/>
<keyword evidence="1" id="KW-0732">Signal</keyword>
<feature type="chain" id="PRO_5025417395" description="Lytic polysaccharide monooxygenase" evidence="1">
    <location>
        <begin position="23"/>
        <end position="446"/>
    </location>
</feature>
<accession>A0A6A7B158</accession>
<dbReference type="EMBL" id="MU006320">
    <property type="protein sequence ID" value="KAF2848155.1"/>
    <property type="molecule type" value="Genomic_DNA"/>
</dbReference>
<evidence type="ECO:0008006" key="4">
    <source>
        <dbReference type="Google" id="ProtNLM"/>
    </source>
</evidence>
<organism evidence="2 3">
    <name type="scientific">Plenodomus tracheiphilus IPT5</name>
    <dbReference type="NCBI Taxonomy" id="1408161"/>
    <lineage>
        <taxon>Eukaryota</taxon>
        <taxon>Fungi</taxon>
        <taxon>Dikarya</taxon>
        <taxon>Ascomycota</taxon>
        <taxon>Pezizomycotina</taxon>
        <taxon>Dothideomycetes</taxon>
        <taxon>Pleosporomycetidae</taxon>
        <taxon>Pleosporales</taxon>
        <taxon>Pleosporineae</taxon>
        <taxon>Leptosphaeriaceae</taxon>
        <taxon>Plenodomus</taxon>
    </lineage>
</organism>
<sequence>MKLLISLFGLAAVASSAPAAHGVGVETSLEALPSTALEPFPGATSEMATARDTSFGFFFTATEYCAVTDRKMTAQWKNSHDRTLTEFMDISDPSTTYFVQTPVGRVQLRMDSAKSLVHFHFRTCDWAMNKFDRKACGWCISTGWNNKAQQPDCTSGQPTLRIYKATCMFDFGKYLLTRDNVPEVDNELLLDIRPTATKAHDVADAVAVAAAASTVTEHAQIIAKPAPNAGTTIILPFHITITDYCEGGHRRVEAIYTNGDRCIDNLRLNRRETQSIQHKITNYPDLTIGAFNWDTNRLRFAYKDCTWYDNETWKACGECRAAQWSGPTPDCAAGNDRMRTKEIDCSTILGITYNKPSSDYTPPPPPNDKHDITLPPVILLPNNTVANGHNTLDIGNSTQGIINGTLMNTTSSQSHTAGDLPALGDGVLASVVHRDGHGRRTSDDDG</sequence>
<protein>
    <recommendedName>
        <fullName evidence="4">Lytic polysaccharide monooxygenase</fullName>
    </recommendedName>
</protein>
<gene>
    <name evidence="2" type="ORF">T440DRAFT_429426</name>
</gene>